<evidence type="ECO:0000313" key="4">
    <source>
        <dbReference type="Proteomes" id="UP000190973"/>
    </source>
</evidence>
<evidence type="ECO:0000259" key="2">
    <source>
        <dbReference type="Pfam" id="PF09588"/>
    </source>
</evidence>
<protein>
    <submittedName>
        <fullName evidence="3">YqaJ-like viral recombinase domain protein</fullName>
    </submittedName>
</protein>
<dbReference type="InterPro" id="IPR011335">
    <property type="entry name" value="Restrct_endonuc-II-like"/>
</dbReference>
<name>A0A1S8RK94_CLOBE</name>
<dbReference type="GO" id="GO:0016787">
    <property type="term" value="F:hydrolase activity"/>
    <property type="evidence" value="ECO:0007669"/>
    <property type="project" value="UniProtKB-KW"/>
</dbReference>
<reference evidence="3 4" key="1">
    <citation type="submission" date="2016-05" db="EMBL/GenBank/DDBJ databases">
        <title>Microbial solvent formation.</title>
        <authorList>
            <person name="Poehlein A."/>
            <person name="Montoya Solano J.D."/>
            <person name="Flitsch S."/>
            <person name="Krabben P."/>
            <person name="Duerre P."/>
            <person name="Daniel R."/>
        </authorList>
    </citation>
    <scope>NUCLEOTIDE SEQUENCE [LARGE SCALE GENOMIC DNA]</scope>
    <source>
        <strain evidence="3 4">DSM 53</strain>
    </source>
</reference>
<dbReference type="AlphaFoldDB" id="A0A1S8RK94"/>
<comment type="caution">
    <text evidence="3">The sequence shown here is derived from an EMBL/GenBank/DDBJ whole genome shotgun (WGS) entry which is preliminary data.</text>
</comment>
<dbReference type="RefSeq" id="WP_077840924.1">
    <property type="nucleotide sequence ID" value="NZ_JABTAE010000001.1"/>
</dbReference>
<dbReference type="EMBL" id="LZZI01000180">
    <property type="protein sequence ID" value="OOM53610.1"/>
    <property type="molecule type" value="Genomic_DNA"/>
</dbReference>
<sequence length="304" mass="35239">MDKLQWLKERQKGIGGSDVGAIMGVNRWKSPFEVYVDKTEEIREVKESGESSYFGNTLEEVVAREFSIRSGKKVRKDKRQLVHKTHEFMMGNIDRRIVGENSLLECTTVNAFRAKEWDGEEIPPSHILQCQHYMEVLGADTCYIAALIGGQRFVYKEIKRDEELISMIVEAEKDFWINHVQKRIPPKLDGSEAASKYLSKTFKSIDKTLEVSLKAEYKDKINEYLNIKNQMKVLDESLKVIENNLKNQLGNAEKGIVEKFQVIWKGVTSNRIDSKVLKEKYPEIYKEVCKQSMSRRFEIKEISS</sequence>
<dbReference type="InterPro" id="IPR011604">
    <property type="entry name" value="PDDEXK-like_dom_sf"/>
</dbReference>
<keyword evidence="1" id="KW-0378">Hydrolase</keyword>
<proteinExistence type="predicted"/>
<feature type="domain" description="YqaJ viral recombinase" evidence="2">
    <location>
        <begin position="5"/>
        <end position="139"/>
    </location>
</feature>
<dbReference type="InterPro" id="IPR019080">
    <property type="entry name" value="YqaJ_viral_recombinase"/>
</dbReference>
<dbReference type="Proteomes" id="UP000190973">
    <property type="component" value="Unassembled WGS sequence"/>
</dbReference>
<evidence type="ECO:0000256" key="1">
    <source>
        <dbReference type="ARBA" id="ARBA00022801"/>
    </source>
</evidence>
<dbReference type="NCBIfam" id="TIGR03033">
    <property type="entry name" value="phage_rel_nuc"/>
    <property type="match status" value="1"/>
</dbReference>
<gene>
    <name evidence="3" type="ORF">CLBCK_47590</name>
</gene>
<dbReference type="InterPro" id="IPR017482">
    <property type="entry name" value="Lambda-type_endonuclease"/>
</dbReference>
<evidence type="ECO:0000313" key="3">
    <source>
        <dbReference type="EMBL" id="OOM53610.1"/>
    </source>
</evidence>
<organism evidence="3 4">
    <name type="scientific">Clostridium beijerinckii</name>
    <name type="common">Clostridium MP</name>
    <dbReference type="NCBI Taxonomy" id="1520"/>
    <lineage>
        <taxon>Bacteria</taxon>
        <taxon>Bacillati</taxon>
        <taxon>Bacillota</taxon>
        <taxon>Clostridia</taxon>
        <taxon>Eubacteriales</taxon>
        <taxon>Clostridiaceae</taxon>
        <taxon>Clostridium</taxon>
    </lineage>
</organism>
<dbReference type="SUPFAM" id="SSF52980">
    <property type="entry name" value="Restriction endonuclease-like"/>
    <property type="match status" value="1"/>
</dbReference>
<dbReference type="Pfam" id="PF09588">
    <property type="entry name" value="YqaJ"/>
    <property type="match status" value="1"/>
</dbReference>
<accession>A0A1S8RK94</accession>
<dbReference type="Gene3D" id="3.90.320.10">
    <property type="match status" value="1"/>
</dbReference>